<reference evidence="2 3" key="1">
    <citation type="submission" date="2024-08" db="EMBL/GenBank/DDBJ databases">
        <authorList>
            <person name="Ishaq N."/>
        </authorList>
    </citation>
    <scope>NUCLEOTIDE SEQUENCE [LARGE SCALE GENOMIC DNA]</scope>
    <source>
        <strain evidence="2 3">DSM 18651</strain>
    </source>
</reference>
<organism evidence="2 3">
    <name type="scientific">Microbulbifer epialgicus</name>
    <dbReference type="NCBI Taxonomy" id="393907"/>
    <lineage>
        <taxon>Bacteria</taxon>
        <taxon>Pseudomonadati</taxon>
        <taxon>Pseudomonadota</taxon>
        <taxon>Gammaproteobacteria</taxon>
        <taxon>Cellvibrionales</taxon>
        <taxon>Microbulbiferaceae</taxon>
        <taxon>Microbulbifer</taxon>
    </lineage>
</organism>
<evidence type="ECO:0000313" key="3">
    <source>
        <dbReference type="Proteomes" id="UP001569428"/>
    </source>
</evidence>
<dbReference type="Proteomes" id="UP001569428">
    <property type="component" value="Unassembled WGS sequence"/>
</dbReference>
<dbReference type="EMBL" id="JBGMEK010000188">
    <property type="protein sequence ID" value="MFA0813985.1"/>
    <property type="molecule type" value="Genomic_DNA"/>
</dbReference>
<keyword evidence="3" id="KW-1185">Reference proteome</keyword>
<sequence length="123" mass="13052">MGSTLFSLAGFTLVGEKTFLSNGLQRIPITPITHEKMLLHGLSSKMQASRALKAGGNVLGGVGYAVSATDYGVHMADGNYRGARKSGVDMYMGALMFFWPYGTAVGAVGLYVNNDYHSDPSNP</sequence>
<keyword evidence="1" id="KW-0812">Transmembrane</keyword>
<accession>A0ABV4P8I8</accession>
<keyword evidence="1" id="KW-1133">Transmembrane helix</keyword>
<comment type="caution">
    <text evidence="2">The sequence shown here is derived from an EMBL/GenBank/DDBJ whole genome shotgun (WGS) entry which is preliminary data.</text>
</comment>
<keyword evidence="1" id="KW-0472">Membrane</keyword>
<name>A0ABV4P8I8_9GAMM</name>
<proteinExistence type="predicted"/>
<evidence type="ECO:0000313" key="2">
    <source>
        <dbReference type="EMBL" id="MFA0813985.1"/>
    </source>
</evidence>
<feature type="transmembrane region" description="Helical" evidence="1">
    <location>
        <begin position="90"/>
        <end position="112"/>
    </location>
</feature>
<gene>
    <name evidence="2" type="ORF">ACCI49_24260</name>
</gene>
<evidence type="ECO:0000256" key="1">
    <source>
        <dbReference type="SAM" id="Phobius"/>
    </source>
</evidence>
<protein>
    <submittedName>
        <fullName evidence="2">Uncharacterized protein</fullName>
    </submittedName>
</protein>